<dbReference type="AlphaFoldDB" id="A0A4R2RGN6"/>
<name>A0A4R2RGN6_9RHOB</name>
<evidence type="ECO:0000313" key="1">
    <source>
        <dbReference type="EMBL" id="TCP61904.1"/>
    </source>
</evidence>
<comment type="caution">
    <text evidence="1">The sequence shown here is derived from an EMBL/GenBank/DDBJ whole genome shotgun (WGS) entry which is preliminary data.</text>
</comment>
<dbReference type="RefSeq" id="WP_132950774.1">
    <property type="nucleotide sequence ID" value="NZ_SLXU01000003.1"/>
</dbReference>
<proteinExistence type="predicted"/>
<dbReference type="EMBL" id="SLXU01000003">
    <property type="protein sequence ID" value="TCP61904.1"/>
    <property type="molecule type" value="Genomic_DNA"/>
</dbReference>
<accession>A0A4R2RGN6</accession>
<sequence length="95" mass="10226">MLDLSIAPTGARLRRGAVRPPDQALCEGTIVLTLDGALPVEFLSVGDRIITRAGARILRDIRRDDAQGTAGYHLGFDRSEVIYADGKQITIAPLP</sequence>
<gene>
    <name evidence="1" type="ORF">EV663_10389</name>
</gene>
<dbReference type="Proteomes" id="UP000295050">
    <property type="component" value="Unassembled WGS sequence"/>
</dbReference>
<reference evidence="1 2" key="1">
    <citation type="submission" date="2019-03" db="EMBL/GenBank/DDBJ databases">
        <title>Genomic Encyclopedia of Type Strains, Phase IV (KMG-IV): sequencing the most valuable type-strain genomes for metagenomic binning, comparative biology and taxonomic classification.</title>
        <authorList>
            <person name="Goeker M."/>
        </authorList>
    </citation>
    <scope>NUCLEOTIDE SEQUENCE [LARGE SCALE GENOMIC DNA]</scope>
    <source>
        <strain evidence="1 2">DSM 24766</strain>
    </source>
</reference>
<evidence type="ECO:0000313" key="2">
    <source>
        <dbReference type="Proteomes" id="UP000295050"/>
    </source>
</evidence>
<protein>
    <recommendedName>
        <fullName evidence="3">Hint domain-containing protein</fullName>
    </recommendedName>
</protein>
<dbReference type="OrthoDB" id="7873527at2"/>
<keyword evidence="2" id="KW-1185">Reference proteome</keyword>
<evidence type="ECO:0008006" key="3">
    <source>
        <dbReference type="Google" id="ProtNLM"/>
    </source>
</evidence>
<organism evidence="1 2">
    <name type="scientific">Rhodovulum bhavnagarense</name>
    <dbReference type="NCBI Taxonomy" id="992286"/>
    <lineage>
        <taxon>Bacteria</taxon>
        <taxon>Pseudomonadati</taxon>
        <taxon>Pseudomonadota</taxon>
        <taxon>Alphaproteobacteria</taxon>
        <taxon>Rhodobacterales</taxon>
        <taxon>Paracoccaceae</taxon>
        <taxon>Rhodovulum</taxon>
    </lineage>
</organism>